<evidence type="ECO:0000313" key="3">
    <source>
        <dbReference type="Proteomes" id="UP000314294"/>
    </source>
</evidence>
<protein>
    <submittedName>
        <fullName evidence="2">Uncharacterized protein</fullName>
    </submittedName>
</protein>
<proteinExistence type="predicted"/>
<sequence length="69" mass="7393">MRPLRRGPDDVRAPTGGGPRNRKSSEAEVSVPKLTGLPVMVPVPSSMEEACRERATAAHGLITAEETRI</sequence>
<evidence type="ECO:0000256" key="1">
    <source>
        <dbReference type="SAM" id="MobiDB-lite"/>
    </source>
</evidence>
<feature type="compositionally biased region" description="Basic and acidic residues" evidence="1">
    <location>
        <begin position="1"/>
        <end position="12"/>
    </location>
</feature>
<dbReference type="AlphaFoldDB" id="A0A4Z2FVX0"/>
<name>A0A4Z2FVX0_9TELE</name>
<gene>
    <name evidence="2" type="ORF">EYF80_044395</name>
</gene>
<evidence type="ECO:0000313" key="2">
    <source>
        <dbReference type="EMBL" id="TNN45408.1"/>
    </source>
</evidence>
<dbReference type="EMBL" id="SRLO01000848">
    <property type="protein sequence ID" value="TNN45408.1"/>
    <property type="molecule type" value="Genomic_DNA"/>
</dbReference>
<dbReference type="Proteomes" id="UP000314294">
    <property type="component" value="Unassembled WGS sequence"/>
</dbReference>
<comment type="caution">
    <text evidence="2">The sequence shown here is derived from an EMBL/GenBank/DDBJ whole genome shotgun (WGS) entry which is preliminary data.</text>
</comment>
<keyword evidence="3" id="KW-1185">Reference proteome</keyword>
<accession>A0A4Z2FVX0</accession>
<reference evidence="2 3" key="1">
    <citation type="submission" date="2019-03" db="EMBL/GenBank/DDBJ databases">
        <title>First draft genome of Liparis tanakae, snailfish: a comprehensive survey of snailfish specific genes.</title>
        <authorList>
            <person name="Kim W."/>
            <person name="Song I."/>
            <person name="Jeong J.-H."/>
            <person name="Kim D."/>
            <person name="Kim S."/>
            <person name="Ryu S."/>
            <person name="Song J.Y."/>
            <person name="Lee S.K."/>
        </authorList>
    </citation>
    <scope>NUCLEOTIDE SEQUENCE [LARGE SCALE GENOMIC DNA]</scope>
    <source>
        <tissue evidence="2">Muscle</tissue>
    </source>
</reference>
<organism evidence="2 3">
    <name type="scientific">Liparis tanakae</name>
    <name type="common">Tanaka's snailfish</name>
    <dbReference type="NCBI Taxonomy" id="230148"/>
    <lineage>
        <taxon>Eukaryota</taxon>
        <taxon>Metazoa</taxon>
        <taxon>Chordata</taxon>
        <taxon>Craniata</taxon>
        <taxon>Vertebrata</taxon>
        <taxon>Euteleostomi</taxon>
        <taxon>Actinopterygii</taxon>
        <taxon>Neopterygii</taxon>
        <taxon>Teleostei</taxon>
        <taxon>Neoteleostei</taxon>
        <taxon>Acanthomorphata</taxon>
        <taxon>Eupercaria</taxon>
        <taxon>Perciformes</taxon>
        <taxon>Cottioidei</taxon>
        <taxon>Cottales</taxon>
        <taxon>Liparidae</taxon>
        <taxon>Liparis</taxon>
    </lineage>
</organism>
<feature type="region of interest" description="Disordered" evidence="1">
    <location>
        <begin position="1"/>
        <end position="33"/>
    </location>
</feature>